<feature type="compositionally biased region" description="Acidic residues" evidence="1">
    <location>
        <begin position="173"/>
        <end position="190"/>
    </location>
</feature>
<dbReference type="OrthoDB" id="4369580at2759"/>
<gene>
    <name evidence="2" type="ORF">PENVUL_c005G07646</name>
</gene>
<evidence type="ECO:0000313" key="2">
    <source>
        <dbReference type="EMBL" id="OQE09776.1"/>
    </source>
</evidence>
<name>A0A1V6S7D2_9EURO</name>
<comment type="caution">
    <text evidence="2">The sequence shown here is derived from an EMBL/GenBank/DDBJ whole genome shotgun (WGS) entry which is preliminary data.</text>
</comment>
<proteinExistence type="predicted"/>
<dbReference type="AlphaFoldDB" id="A0A1V6S7D2"/>
<keyword evidence="3" id="KW-1185">Reference proteome</keyword>
<evidence type="ECO:0000313" key="3">
    <source>
        <dbReference type="Proteomes" id="UP000191518"/>
    </source>
</evidence>
<dbReference type="Proteomes" id="UP000191518">
    <property type="component" value="Unassembled WGS sequence"/>
</dbReference>
<protein>
    <submittedName>
        <fullName evidence="2">Uncharacterized protein</fullName>
    </submittedName>
</protein>
<feature type="region of interest" description="Disordered" evidence="1">
    <location>
        <begin position="167"/>
        <end position="190"/>
    </location>
</feature>
<dbReference type="EMBL" id="MDYP01000005">
    <property type="protein sequence ID" value="OQE09776.1"/>
    <property type="molecule type" value="Genomic_DNA"/>
</dbReference>
<evidence type="ECO:0000256" key="1">
    <source>
        <dbReference type="SAM" id="MobiDB-lite"/>
    </source>
</evidence>
<dbReference type="STRING" id="29845.A0A1V6S7D2"/>
<feature type="region of interest" description="Disordered" evidence="1">
    <location>
        <begin position="13"/>
        <end position="39"/>
    </location>
</feature>
<sequence>MVKLTSSGPVLQAGSGGAVVSTPKGKSGTPLAKDPRKHDYRDDLADPIWQFRVCHDSKDCSLGGTVKADDKFVLNDVIGRAGDGPWFMCHGAHYRACDRDHLVKELTARRWCNSDGCGICLSTDPKGIGRVCPNGRSLGDDTNPRACMPYLFEEVACLAKNPLAGAKQGTESSLDESDFMEDDDSMDHEL</sequence>
<organism evidence="2 3">
    <name type="scientific">Penicillium vulpinum</name>
    <dbReference type="NCBI Taxonomy" id="29845"/>
    <lineage>
        <taxon>Eukaryota</taxon>
        <taxon>Fungi</taxon>
        <taxon>Dikarya</taxon>
        <taxon>Ascomycota</taxon>
        <taxon>Pezizomycotina</taxon>
        <taxon>Eurotiomycetes</taxon>
        <taxon>Eurotiomycetidae</taxon>
        <taxon>Eurotiales</taxon>
        <taxon>Aspergillaceae</taxon>
        <taxon>Penicillium</taxon>
    </lineage>
</organism>
<reference evidence="3" key="1">
    <citation type="journal article" date="2017" name="Nat. Microbiol.">
        <title>Global analysis of biosynthetic gene clusters reveals vast potential of secondary metabolite production in Penicillium species.</title>
        <authorList>
            <person name="Nielsen J.C."/>
            <person name="Grijseels S."/>
            <person name="Prigent S."/>
            <person name="Ji B."/>
            <person name="Dainat J."/>
            <person name="Nielsen K.F."/>
            <person name="Frisvad J.C."/>
            <person name="Workman M."/>
            <person name="Nielsen J."/>
        </authorList>
    </citation>
    <scope>NUCLEOTIDE SEQUENCE [LARGE SCALE GENOMIC DNA]</scope>
    <source>
        <strain evidence="3">IBT 29486</strain>
    </source>
</reference>
<accession>A0A1V6S7D2</accession>